<protein>
    <submittedName>
        <fullName evidence="2">Uncharacterized protein</fullName>
    </submittedName>
</protein>
<name>K0PZ69_9HYPH</name>
<feature type="region of interest" description="Disordered" evidence="1">
    <location>
        <begin position="62"/>
        <end position="97"/>
    </location>
</feature>
<keyword evidence="3" id="KW-1185">Reference proteome</keyword>
<accession>K0PZ69</accession>
<evidence type="ECO:0000313" key="3">
    <source>
        <dbReference type="Proteomes" id="UP000009319"/>
    </source>
</evidence>
<proteinExistence type="predicted"/>
<dbReference type="HOGENOM" id="CLU_2344682_0_0_5"/>
<evidence type="ECO:0000313" key="2">
    <source>
        <dbReference type="EMBL" id="CCM75294.1"/>
    </source>
</evidence>
<sequence length="97" mass="10843">MRAGDLLRYSRCAAKNNKTRICKQTANDRHLGGGPLNVATGFHAQLAQLEVSNLPRRRKRVERRLCVRNNPKDPVRLGNGRDAPGSLPRRISSYALP</sequence>
<reference evidence="2 3" key="1">
    <citation type="journal article" date="2013" name="Genome Announc.">
        <title>Draft Genome Sequence of Rhizobium mesoamericanum STM3625, a Nitrogen-Fixing Symbiont of Mimosa pudica Isolated in French Guiana (South America).</title>
        <authorList>
            <person name="Moulin L."/>
            <person name="Mornico D."/>
            <person name="Melkonian R."/>
            <person name="Klonowska A."/>
        </authorList>
    </citation>
    <scope>NUCLEOTIDE SEQUENCE [LARGE SCALE GENOMIC DNA]</scope>
    <source>
        <strain evidence="2 3">STM3625</strain>
    </source>
</reference>
<dbReference type="AlphaFoldDB" id="K0PZ69"/>
<organism evidence="2 3">
    <name type="scientific">Rhizobium mesoamericanum STM3625</name>
    <dbReference type="NCBI Taxonomy" id="1211777"/>
    <lineage>
        <taxon>Bacteria</taxon>
        <taxon>Pseudomonadati</taxon>
        <taxon>Pseudomonadota</taxon>
        <taxon>Alphaproteobacteria</taxon>
        <taxon>Hyphomicrobiales</taxon>
        <taxon>Rhizobiaceae</taxon>
        <taxon>Rhizobium/Agrobacterium group</taxon>
        <taxon>Rhizobium</taxon>
    </lineage>
</organism>
<dbReference type="STRING" id="1211777.BN77_2458"/>
<evidence type="ECO:0000256" key="1">
    <source>
        <dbReference type="SAM" id="MobiDB-lite"/>
    </source>
</evidence>
<comment type="caution">
    <text evidence="2">The sequence shown here is derived from an EMBL/GenBank/DDBJ whole genome shotgun (WGS) entry which is preliminary data.</text>
</comment>
<gene>
    <name evidence="2" type="ORF">BN77_2458</name>
</gene>
<dbReference type="EMBL" id="CANI01000011">
    <property type="protein sequence ID" value="CCM75294.1"/>
    <property type="molecule type" value="Genomic_DNA"/>
</dbReference>
<dbReference type="Proteomes" id="UP000009319">
    <property type="component" value="Unassembled WGS sequence"/>
</dbReference>